<accession>A0ABQ9EMT3</accession>
<keyword evidence="3" id="KW-1185">Reference proteome</keyword>
<dbReference type="SUPFAM" id="SSF56436">
    <property type="entry name" value="C-type lectin-like"/>
    <property type="match status" value="1"/>
</dbReference>
<protein>
    <recommendedName>
        <fullName evidence="1">C-type lectin domain-containing protein</fullName>
    </recommendedName>
</protein>
<reference evidence="2 3" key="1">
    <citation type="submission" date="2022-12" db="EMBL/GenBank/DDBJ databases">
        <title>Chromosome-level genome of Tegillarca granosa.</title>
        <authorList>
            <person name="Kim J."/>
        </authorList>
    </citation>
    <scope>NUCLEOTIDE SEQUENCE [LARGE SCALE GENOMIC DNA]</scope>
    <source>
        <strain evidence="2">Teg-2019</strain>
        <tissue evidence="2">Adductor muscle</tissue>
    </source>
</reference>
<dbReference type="CDD" id="cd00037">
    <property type="entry name" value="CLECT"/>
    <property type="match status" value="1"/>
</dbReference>
<dbReference type="PROSITE" id="PS50041">
    <property type="entry name" value="C_TYPE_LECTIN_2"/>
    <property type="match status" value="1"/>
</dbReference>
<dbReference type="InterPro" id="IPR016187">
    <property type="entry name" value="CTDL_fold"/>
</dbReference>
<evidence type="ECO:0000313" key="2">
    <source>
        <dbReference type="EMBL" id="KAJ8306485.1"/>
    </source>
</evidence>
<dbReference type="SMART" id="SM00034">
    <property type="entry name" value="CLECT"/>
    <property type="match status" value="1"/>
</dbReference>
<dbReference type="Gene3D" id="3.10.100.10">
    <property type="entry name" value="Mannose-Binding Protein A, subunit A"/>
    <property type="match status" value="1"/>
</dbReference>
<dbReference type="EMBL" id="JARBDR010000813">
    <property type="protein sequence ID" value="KAJ8306485.1"/>
    <property type="molecule type" value="Genomic_DNA"/>
</dbReference>
<organism evidence="2 3">
    <name type="scientific">Tegillarca granosa</name>
    <name type="common">Malaysian cockle</name>
    <name type="synonym">Anadara granosa</name>
    <dbReference type="NCBI Taxonomy" id="220873"/>
    <lineage>
        <taxon>Eukaryota</taxon>
        <taxon>Metazoa</taxon>
        <taxon>Spiralia</taxon>
        <taxon>Lophotrochozoa</taxon>
        <taxon>Mollusca</taxon>
        <taxon>Bivalvia</taxon>
        <taxon>Autobranchia</taxon>
        <taxon>Pteriomorphia</taxon>
        <taxon>Arcoida</taxon>
        <taxon>Arcoidea</taxon>
        <taxon>Arcidae</taxon>
        <taxon>Tegillarca</taxon>
    </lineage>
</organism>
<dbReference type="InterPro" id="IPR016186">
    <property type="entry name" value="C-type_lectin-like/link_sf"/>
</dbReference>
<feature type="domain" description="C-type lectin" evidence="1">
    <location>
        <begin position="88"/>
        <end position="204"/>
    </location>
</feature>
<gene>
    <name evidence="2" type="ORF">KUTeg_017030</name>
</gene>
<proteinExistence type="predicted"/>
<dbReference type="Proteomes" id="UP001217089">
    <property type="component" value="Unassembled WGS sequence"/>
</dbReference>
<name>A0ABQ9EMT3_TEGGR</name>
<evidence type="ECO:0000259" key="1">
    <source>
        <dbReference type="PROSITE" id="PS50041"/>
    </source>
</evidence>
<sequence>MDPSEITNIAMLWRPPGKNGRLKETWRKSFEKEIKELGSTWGQTQRLATDRMKWKSSLKVLCALRHKEEMTFYLGLTQEGCDEGWTFYSQSCYQFIPQEYDFDAAKGICMAKGAYLASVWEDDEYKFIQTTFGTIIIVVVVKRHKHFCFTVENALLSIQRNKMAWLGLYHRPDRIKGFMWVDGSNHDQKPQETPEDKFNCGALTENALDMTYIVSDAFNTTHPQGVFSAEPERLLFERVWPPKLQTVPQYVSMITTTQVAHETDCAYKCFHVDYCRAFTLRCLLYTKCNSFSCDLFSPRYVTET</sequence>
<dbReference type="InterPro" id="IPR001304">
    <property type="entry name" value="C-type_lectin-like"/>
</dbReference>
<comment type="caution">
    <text evidence="2">The sequence shown here is derived from an EMBL/GenBank/DDBJ whole genome shotgun (WGS) entry which is preliminary data.</text>
</comment>
<evidence type="ECO:0000313" key="3">
    <source>
        <dbReference type="Proteomes" id="UP001217089"/>
    </source>
</evidence>